<evidence type="ECO:0000313" key="2">
    <source>
        <dbReference type="EMBL" id="SZX70330.1"/>
    </source>
</evidence>
<dbReference type="EMBL" id="FNXT01000985">
    <property type="protein sequence ID" value="SZX70330.1"/>
    <property type="molecule type" value="Genomic_DNA"/>
</dbReference>
<feature type="region of interest" description="Disordered" evidence="1">
    <location>
        <begin position="266"/>
        <end position="319"/>
    </location>
</feature>
<name>A0A383VZH6_TETOB</name>
<evidence type="ECO:0008006" key="4">
    <source>
        <dbReference type="Google" id="ProtNLM"/>
    </source>
</evidence>
<accession>A0A383VZH6</accession>
<dbReference type="OrthoDB" id="511530at2759"/>
<proteinExistence type="predicted"/>
<gene>
    <name evidence="2" type="ORF">BQ4739_LOCUS10550</name>
</gene>
<dbReference type="SUPFAM" id="SSF103657">
    <property type="entry name" value="BAR/IMD domain-like"/>
    <property type="match status" value="1"/>
</dbReference>
<sequence length="352" mass="39285">MSWRLISETAKQKWGMSMEKNFKVTSNARNEAMFREATVFAGHLQVVEKELTQWQRDIDSSFTNIRNIMLSALPRVYEEGHNGLAVPSEPEPTMVGGDVQVEQLVSAAQETRKRLDVEVIQPIKQWMVAYRTIAERMRRLEALRLELDSRRRTVADLQGRCERVRANLGTTRAKGEVDMEITLRKMQHKEDKMQRTASQFQEMEQTVYNSLFTLIKDTSVLRDYAAAALLIVNECFSAGYASFNLEQVQYSTTAGAAAYPEANKYDPRVSEQLPSKPNTASGKAGRLGTGTPRSAAGFAEGDTGLAGKDFDQHGQGGGSAGYEYHDARVSHQDMVEGYPGARSNYWATAAAH</sequence>
<feature type="compositionally biased region" description="Polar residues" evidence="1">
    <location>
        <begin position="272"/>
        <end position="281"/>
    </location>
</feature>
<dbReference type="Gene3D" id="1.20.1270.60">
    <property type="entry name" value="Arfaptin homology (AH) domain/BAR domain"/>
    <property type="match status" value="1"/>
</dbReference>
<evidence type="ECO:0000256" key="1">
    <source>
        <dbReference type="SAM" id="MobiDB-lite"/>
    </source>
</evidence>
<protein>
    <recommendedName>
        <fullName evidence="4">BAR domain-containing protein</fullName>
    </recommendedName>
</protein>
<evidence type="ECO:0000313" key="3">
    <source>
        <dbReference type="Proteomes" id="UP000256970"/>
    </source>
</evidence>
<dbReference type="AlphaFoldDB" id="A0A383VZH6"/>
<dbReference type="STRING" id="3088.A0A383VZH6"/>
<organism evidence="2 3">
    <name type="scientific">Tetradesmus obliquus</name>
    <name type="common">Green alga</name>
    <name type="synonym">Acutodesmus obliquus</name>
    <dbReference type="NCBI Taxonomy" id="3088"/>
    <lineage>
        <taxon>Eukaryota</taxon>
        <taxon>Viridiplantae</taxon>
        <taxon>Chlorophyta</taxon>
        <taxon>core chlorophytes</taxon>
        <taxon>Chlorophyceae</taxon>
        <taxon>CS clade</taxon>
        <taxon>Sphaeropleales</taxon>
        <taxon>Scenedesmaceae</taxon>
        <taxon>Tetradesmus</taxon>
    </lineage>
</organism>
<keyword evidence="3" id="KW-1185">Reference proteome</keyword>
<dbReference type="Proteomes" id="UP000256970">
    <property type="component" value="Unassembled WGS sequence"/>
</dbReference>
<reference evidence="2 3" key="1">
    <citation type="submission" date="2016-10" db="EMBL/GenBank/DDBJ databases">
        <authorList>
            <person name="Cai Z."/>
        </authorList>
    </citation>
    <scope>NUCLEOTIDE SEQUENCE [LARGE SCALE GENOMIC DNA]</scope>
</reference>
<dbReference type="InterPro" id="IPR027267">
    <property type="entry name" value="AH/BAR_dom_sf"/>
</dbReference>